<evidence type="ECO:0000259" key="1">
    <source>
        <dbReference type="Pfam" id="PF00534"/>
    </source>
</evidence>
<evidence type="ECO:0000313" key="5">
    <source>
        <dbReference type="Proteomes" id="UP000317289"/>
    </source>
</evidence>
<dbReference type="RefSeq" id="WP_142449707.1">
    <property type="nucleotide sequence ID" value="NZ_WKKG01000002.1"/>
</dbReference>
<feature type="domain" description="Glycosyl transferase family 1" evidence="1">
    <location>
        <begin position="180"/>
        <end position="344"/>
    </location>
</feature>
<evidence type="ECO:0000259" key="2">
    <source>
        <dbReference type="Pfam" id="PF13439"/>
    </source>
</evidence>
<gene>
    <name evidence="3" type="ORF">GJU42_05585</name>
    <name evidence="4" type="ORF">SAMN06265349_1011120</name>
</gene>
<dbReference type="EMBL" id="FXTA01000001">
    <property type="protein sequence ID" value="SMO47309.1"/>
    <property type="molecule type" value="Genomic_DNA"/>
</dbReference>
<dbReference type="InterPro" id="IPR028098">
    <property type="entry name" value="Glyco_trans_4-like_N"/>
</dbReference>
<evidence type="ECO:0000313" key="4">
    <source>
        <dbReference type="EMBL" id="SMO47309.1"/>
    </source>
</evidence>
<dbReference type="Proteomes" id="UP000317289">
    <property type="component" value="Unassembled WGS sequence"/>
</dbReference>
<reference evidence="3 6" key="2">
    <citation type="submission" date="2019-11" db="EMBL/GenBank/DDBJ databases">
        <title>Flavobacterium resistens genome.</title>
        <authorList>
            <person name="Wilson V.M."/>
            <person name="Newman J.D."/>
        </authorList>
    </citation>
    <scope>NUCLEOTIDE SEQUENCE [LARGE SCALE GENOMIC DNA]</scope>
    <source>
        <strain evidence="3 6">DSM 19382</strain>
    </source>
</reference>
<name>A0A521BJP5_9FLAO</name>
<protein>
    <submittedName>
        <fullName evidence="3 4">Glycosyltransferase</fullName>
    </submittedName>
</protein>
<sequence>MILSHKKKKIALIGYRLSGGGSDKVMANLSLFFEKQGFEVDIIIVLNEVSFPYSGKLVNLGLLKNESNGIFNKVKRLKALRTYLNQNKFDFIIDFRFRTKIIQELILARFVYNAKTIFTVHSFLIDHYMPNNSWLTRLMYNHCFANVAITEEMKTLIENKHKLQNVVTIHNPVNFEEIKEKQNEKVHLNFDYIIAIGQYENDIKQFDKLISSYANSDLKEKQIHLVILGNGDESKLQKTISDYKIQDFVHLLGYQSNPFKYLSKAKFLVLSSKNEGFPNVILEALACEIPVVSFDCDFGPRDMITTFGNGILVENQNWKKLTEALNLLISDEDLYQKCKQNALKSIEPFLLEKIGNQWLNLLQRD</sequence>
<feature type="domain" description="Glycosyltransferase subfamily 4-like N-terminal" evidence="2">
    <location>
        <begin position="20"/>
        <end position="176"/>
    </location>
</feature>
<dbReference type="GO" id="GO:0016757">
    <property type="term" value="F:glycosyltransferase activity"/>
    <property type="evidence" value="ECO:0007669"/>
    <property type="project" value="InterPro"/>
</dbReference>
<dbReference type="InterPro" id="IPR001296">
    <property type="entry name" value="Glyco_trans_1"/>
</dbReference>
<dbReference type="PANTHER" id="PTHR12526">
    <property type="entry name" value="GLYCOSYLTRANSFERASE"/>
    <property type="match status" value="1"/>
</dbReference>
<keyword evidence="6" id="KW-1185">Reference proteome</keyword>
<dbReference type="Pfam" id="PF13439">
    <property type="entry name" value="Glyco_transf_4"/>
    <property type="match status" value="1"/>
</dbReference>
<dbReference type="SUPFAM" id="SSF53756">
    <property type="entry name" value="UDP-Glycosyltransferase/glycogen phosphorylase"/>
    <property type="match status" value="1"/>
</dbReference>
<dbReference type="Proteomes" id="UP000468990">
    <property type="component" value="Unassembled WGS sequence"/>
</dbReference>
<dbReference type="Pfam" id="PF00534">
    <property type="entry name" value="Glycos_transf_1"/>
    <property type="match status" value="1"/>
</dbReference>
<accession>A0A521BJP5</accession>
<organism evidence="4 5">
    <name type="scientific">Flavobacterium resistens</name>
    <dbReference type="NCBI Taxonomy" id="443612"/>
    <lineage>
        <taxon>Bacteria</taxon>
        <taxon>Pseudomonadati</taxon>
        <taxon>Bacteroidota</taxon>
        <taxon>Flavobacteriia</taxon>
        <taxon>Flavobacteriales</taxon>
        <taxon>Flavobacteriaceae</taxon>
        <taxon>Flavobacterium</taxon>
    </lineage>
</organism>
<evidence type="ECO:0000313" key="3">
    <source>
        <dbReference type="EMBL" id="MRX67432.1"/>
    </source>
</evidence>
<dbReference type="AlphaFoldDB" id="A0A521BJP5"/>
<keyword evidence="4" id="KW-0808">Transferase</keyword>
<reference evidence="4 5" key="1">
    <citation type="submission" date="2017-05" db="EMBL/GenBank/DDBJ databases">
        <authorList>
            <person name="Varghese N."/>
            <person name="Submissions S."/>
        </authorList>
    </citation>
    <scope>NUCLEOTIDE SEQUENCE [LARGE SCALE GENOMIC DNA]</scope>
    <source>
        <strain evidence="4 5">DSM 19382</strain>
    </source>
</reference>
<dbReference type="EMBL" id="WKKG01000002">
    <property type="protein sequence ID" value="MRX67432.1"/>
    <property type="molecule type" value="Genomic_DNA"/>
</dbReference>
<dbReference type="OrthoDB" id="798298at2"/>
<proteinExistence type="predicted"/>
<dbReference type="PANTHER" id="PTHR12526:SF630">
    <property type="entry name" value="GLYCOSYLTRANSFERASE"/>
    <property type="match status" value="1"/>
</dbReference>
<dbReference type="Gene3D" id="3.40.50.2000">
    <property type="entry name" value="Glycogen Phosphorylase B"/>
    <property type="match status" value="2"/>
</dbReference>
<evidence type="ECO:0000313" key="6">
    <source>
        <dbReference type="Proteomes" id="UP000468990"/>
    </source>
</evidence>